<dbReference type="VEuPathDB" id="FungiDB:PSTT_13540"/>
<protein>
    <submittedName>
        <fullName evidence="2">Uncharacterized protein</fullName>
    </submittedName>
</protein>
<comment type="caution">
    <text evidence="2">The sequence shown here is derived from an EMBL/GenBank/DDBJ whole genome shotgun (WGS) entry which is preliminary data.</text>
</comment>
<dbReference type="VEuPathDB" id="FungiDB:PSHT_16462"/>
<reference evidence="2" key="1">
    <citation type="submission" date="2017-12" db="EMBL/GenBank/DDBJ databases">
        <title>Gene loss provides genomic basis for host adaptation in cereal stripe rust fungi.</title>
        <authorList>
            <person name="Xia C."/>
        </authorList>
    </citation>
    <scope>NUCLEOTIDE SEQUENCE [LARGE SCALE GENOMIC DNA]</scope>
    <source>
        <strain evidence="2">93-210</strain>
    </source>
</reference>
<keyword evidence="3" id="KW-1185">Reference proteome</keyword>
<accession>A0A2S4UR88</accession>
<name>A0A2S4UR88_9BASI</name>
<organism evidence="2 3">
    <name type="scientific">Puccinia striiformis</name>
    <dbReference type="NCBI Taxonomy" id="27350"/>
    <lineage>
        <taxon>Eukaryota</taxon>
        <taxon>Fungi</taxon>
        <taxon>Dikarya</taxon>
        <taxon>Basidiomycota</taxon>
        <taxon>Pucciniomycotina</taxon>
        <taxon>Pucciniomycetes</taxon>
        <taxon>Pucciniales</taxon>
        <taxon>Pucciniaceae</taxon>
        <taxon>Puccinia</taxon>
    </lineage>
</organism>
<evidence type="ECO:0000256" key="1">
    <source>
        <dbReference type="SAM" id="MobiDB-lite"/>
    </source>
</evidence>
<feature type="non-terminal residue" evidence="2">
    <location>
        <position position="1"/>
    </location>
</feature>
<evidence type="ECO:0000313" key="3">
    <source>
        <dbReference type="Proteomes" id="UP000239156"/>
    </source>
</evidence>
<feature type="region of interest" description="Disordered" evidence="1">
    <location>
        <begin position="1"/>
        <end position="24"/>
    </location>
</feature>
<evidence type="ECO:0000313" key="2">
    <source>
        <dbReference type="EMBL" id="POV99818.1"/>
    </source>
</evidence>
<gene>
    <name evidence="2" type="ORF">PSTT_13540</name>
</gene>
<dbReference type="EMBL" id="PKSL01000192">
    <property type="protein sequence ID" value="POV99818.1"/>
    <property type="molecule type" value="Genomic_DNA"/>
</dbReference>
<dbReference type="Proteomes" id="UP000239156">
    <property type="component" value="Unassembled WGS sequence"/>
</dbReference>
<sequence>VQVPTQRPPRAAKGAKVGSTQDESSAKLNFLGTSSSHESVIRPTLNLKMTTYYSCPHLPTCSRNIKYNKKPCAQHSRLNITRVKAHTLNRKIHGNCGPDCPTYKLDAQGVDIMNFQPFPFDNSPRSSAVLSRSRGLVPDTLEKSSQAVEIIPSDPSSRASAVPSRYTTDEIITNNLKGLVSDDVQKSLLTSTLENLICFANSAGMLAGFHFLLRVIAYGSLVGTWSRSFFSLHLANPDPKYEYMCDLACVQFRSYPPPPDSEGGNVMICAGSRCGARFFCRDDYDVLPKSDLQCTFFLLKLERLSVFSLYPPHVLQLFRASRNINRICIKLAVIESEDLEDFMDRDDPFWISLISLFIFTLKTR</sequence>
<dbReference type="AlphaFoldDB" id="A0A2S4UR88"/>
<proteinExistence type="predicted"/>